<keyword evidence="5" id="KW-0479">Metal-binding</keyword>
<dbReference type="EMBL" id="PDKT01000001">
    <property type="protein sequence ID" value="PPI88186.1"/>
    <property type="molecule type" value="Genomic_DNA"/>
</dbReference>
<keyword evidence="9" id="KW-1133">Transmembrane helix</keyword>
<dbReference type="PANTHER" id="PTHR21666">
    <property type="entry name" value="PEPTIDASE-RELATED"/>
    <property type="match status" value="1"/>
</dbReference>
<evidence type="ECO:0000256" key="6">
    <source>
        <dbReference type="ARBA" id="ARBA00022801"/>
    </source>
</evidence>
<reference evidence="11 12" key="1">
    <citation type="journal article" date="2018" name="Genome Biol. Evol.">
        <title>Cladogenesis and Genomic Streamlining in Extracellular Endosymbionts of Tropical Stink Bugs.</title>
        <authorList>
            <person name="Otero-Bravo A."/>
            <person name="Goffredi S."/>
            <person name="Sabree Z.L."/>
        </authorList>
    </citation>
    <scope>NUCLEOTIDE SEQUENCE [LARGE SCALE GENOMIC DNA]</scope>
    <source>
        <strain evidence="11 12">SoEE</strain>
    </source>
</reference>
<dbReference type="AlphaFoldDB" id="A0A2P5T0U1"/>
<comment type="similarity">
    <text evidence="3">Belongs to the peptidase M23B family.</text>
</comment>
<dbReference type="SUPFAM" id="SSF51261">
    <property type="entry name" value="Duplicated hybrid motif"/>
    <property type="match status" value="1"/>
</dbReference>
<dbReference type="GO" id="GO:0046872">
    <property type="term" value="F:metal ion binding"/>
    <property type="evidence" value="ECO:0007669"/>
    <property type="project" value="UniProtKB-KW"/>
</dbReference>
<evidence type="ECO:0000256" key="3">
    <source>
        <dbReference type="ARBA" id="ARBA00006646"/>
    </source>
</evidence>
<feature type="domain" description="M23ase beta-sheet core" evidence="10">
    <location>
        <begin position="173"/>
        <end position="267"/>
    </location>
</feature>
<dbReference type="CDD" id="cd12797">
    <property type="entry name" value="M23_peptidase"/>
    <property type="match status" value="1"/>
</dbReference>
<dbReference type="FunFam" id="2.70.70.10:FF:000002">
    <property type="entry name" value="Murein DD-endopeptidase MepM"/>
    <property type="match status" value="1"/>
</dbReference>
<evidence type="ECO:0000256" key="2">
    <source>
        <dbReference type="ARBA" id="ARBA00004162"/>
    </source>
</evidence>
<dbReference type="Proteomes" id="UP000296153">
    <property type="component" value="Unassembled WGS sequence"/>
</dbReference>
<sequence>MQKKITQSVVNKIDHLLFIIYAIIGIMFIIFSKIKIDYLSNIYKISNINDQTNSKNHLSTTSKLCNKNITCFFIKKFYIVKLIDSLKSQDINKNCNTLGYSSNIINDDELLISDYHIQNVGYSSLKKSIQSYTNDTSILLNSFVSFLTTKKRLRISSNFSLNRLNPITGNMSPHRGVDLALPIGTPILAVSKGKVIVAQRGNLAGNYVAILHNHGYITRYMHMNKILVKLGQKIKNGDKIGLSGNTGRSTGPHLHFELWINNHAVDPLTVYLPIKSIKLS</sequence>
<evidence type="ECO:0000313" key="12">
    <source>
        <dbReference type="Proteomes" id="UP000296153"/>
    </source>
</evidence>
<comment type="cofactor">
    <cofactor evidence="1">
        <name>Zn(2+)</name>
        <dbReference type="ChEBI" id="CHEBI:29105"/>
    </cofactor>
</comment>
<dbReference type="OrthoDB" id="9805070at2"/>
<protein>
    <recommendedName>
        <fullName evidence="10">M23ase beta-sheet core domain-containing protein</fullName>
    </recommendedName>
</protein>
<dbReference type="GO" id="GO:0006508">
    <property type="term" value="P:proteolysis"/>
    <property type="evidence" value="ECO:0007669"/>
    <property type="project" value="UniProtKB-KW"/>
</dbReference>
<dbReference type="Gene3D" id="2.70.70.10">
    <property type="entry name" value="Glucose Permease (Domain IIA)"/>
    <property type="match status" value="1"/>
</dbReference>
<keyword evidence="9" id="KW-0472">Membrane</keyword>
<dbReference type="InterPro" id="IPR011055">
    <property type="entry name" value="Dup_hybrid_motif"/>
</dbReference>
<dbReference type="Pfam" id="PF01551">
    <property type="entry name" value="Peptidase_M23"/>
    <property type="match status" value="1"/>
</dbReference>
<comment type="caution">
    <text evidence="11">The sequence shown here is derived from an EMBL/GenBank/DDBJ whole genome shotgun (WGS) entry which is preliminary data.</text>
</comment>
<evidence type="ECO:0000259" key="10">
    <source>
        <dbReference type="Pfam" id="PF01551"/>
    </source>
</evidence>
<dbReference type="PANTHER" id="PTHR21666:SF292">
    <property type="entry name" value="MUREIN DD-ENDOPEPTIDASE MEPM"/>
    <property type="match status" value="1"/>
</dbReference>
<organism evidence="11 12">
    <name type="scientific">Candidatus Pantoea edessiphila</name>
    <dbReference type="NCBI Taxonomy" id="2044610"/>
    <lineage>
        <taxon>Bacteria</taxon>
        <taxon>Pseudomonadati</taxon>
        <taxon>Pseudomonadota</taxon>
        <taxon>Gammaproteobacteria</taxon>
        <taxon>Enterobacterales</taxon>
        <taxon>Erwiniaceae</taxon>
        <taxon>Pantoea</taxon>
    </lineage>
</organism>
<keyword evidence="7" id="KW-0862">Zinc</keyword>
<dbReference type="InterPro" id="IPR050570">
    <property type="entry name" value="Cell_wall_metabolism_enzyme"/>
</dbReference>
<evidence type="ECO:0000256" key="7">
    <source>
        <dbReference type="ARBA" id="ARBA00022833"/>
    </source>
</evidence>
<keyword evidence="8" id="KW-0482">Metalloprotease</keyword>
<gene>
    <name evidence="11" type="ORF">CRV12_00920</name>
</gene>
<evidence type="ECO:0000313" key="11">
    <source>
        <dbReference type="EMBL" id="PPI88186.1"/>
    </source>
</evidence>
<evidence type="ECO:0000256" key="4">
    <source>
        <dbReference type="ARBA" id="ARBA00022670"/>
    </source>
</evidence>
<proteinExistence type="inferred from homology"/>
<keyword evidence="6" id="KW-0378">Hydrolase</keyword>
<evidence type="ECO:0000256" key="5">
    <source>
        <dbReference type="ARBA" id="ARBA00022723"/>
    </source>
</evidence>
<accession>A0A2P5T0U1</accession>
<dbReference type="InterPro" id="IPR016047">
    <property type="entry name" value="M23ase_b-sheet_dom"/>
</dbReference>
<feature type="transmembrane region" description="Helical" evidence="9">
    <location>
        <begin position="12"/>
        <end position="31"/>
    </location>
</feature>
<evidence type="ECO:0000256" key="9">
    <source>
        <dbReference type="SAM" id="Phobius"/>
    </source>
</evidence>
<keyword evidence="4" id="KW-0645">Protease</keyword>
<dbReference type="GO" id="GO:0005886">
    <property type="term" value="C:plasma membrane"/>
    <property type="evidence" value="ECO:0007669"/>
    <property type="project" value="UniProtKB-SubCell"/>
</dbReference>
<keyword evidence="9" id="KW-0812">Transmembrane</keyword>
<name>A0A2P5T0U1_9GAMM</name>
<dbReference type="GO" id="GO:0004222">
    <property type="term" value="F:metalloendopeptidase activity"/>
    <property type="evidence" value="ECO:0007669"/>
    <property type="project" value="TreeGrafter"/>
</dbReference>
<evidence type="ECO:0000256" key="1">
    <source>
        <dbReference type="ARBA" id="ARBA00001947"/>
    </source>
</evidence>
<evidence type="ECO:0000256" key="8">
    <source>
        <dbReference type="ARBA" id="ARBA00023049"/>
    </source>
</evidence>
<comment type="subcellular location">
    <subcellularLocation>
        <location evidence="2">Cell membrane</location>
        <topology evidence="2">Single-pass membrane protein</topology>
    </subcellularLocation>
</comment>